<evidence type="ECO:0000313" key="2">
    <source>
        <dbReference type="Proteomes" id="UP001358417"/>
    </source>
</evidence>
<dbReference type="PANTHER" id="PTHR38791">
    <property type="entry name" value="ZN(II)2CYS6 TRANSCRIPTION FACTOR (EUROFUNG)-RELATED-RELATED"/>
    <property type="match status" value="1"/>
</dbReference>
<dbReference type="InterPro" id="IPR053175">
    <property type="entry name" value="DHMBA_Reg_Transcription_Factor"/>
</dbReference>
<evidence type="ECO:0008006" key="3">
    <source>
        <dbReference type="Google" id="ProtNLM"/>
    </source>
</evidence>
<keyword evidence="2" id="KW-1185">Reference proteome</keyword>
<dbReference type="RefSeq" id="XP_064704742.1">
    <property type="nucleotide sequence ID" value="XM_064847630.1"/>
</dbReference>
<gene>
    <name evidence="1" type="ORF">LTR84_004051</name>
</gene>
<accession>A0AAV9N580</accession>
<dbReference type="AlphaFoldDB" id="A0AAV9N580"/>
<dbReference type="PANTHER" id="PTHR38791:SF5">
    <property type="entry name" value="TRANSCRIPTION FACTOR DBAG-RELATED"/>
    <property type="match status" value="1"/>
</dbReference>
<dbReference type="GeneID" id="89972230"/>
<evidence type="ECO:0000313" key="1">
    <source>
        <dbReference type="EMBL" id="KAK5049932.1"/>
    </source>
</evidence>
<sequence>MLALWRGQDPDSMLSRKYNARAIRLLKDMVETSDENESDVVLITIIALQFREALVAHRKLRQVDGSHQRGAYAVVTHRKSTGFRTPASKKLLQEVRSTMVSEAIRTRQPVIMDPAVWDDPDPLPISPASDLDRIAIDLAQLQALYERYKTTLQIGFANGQKALTDEDVGVMASFKRAATTIDQRLQVWAGSQSSYFAPCRVPAHEVPGSVRKAGLYGDFCNVYPSVQLAGVWHAYNSYRLILVKMTLCADQTVQDLREEGSHDVILPPSDSWRKTATETLQHCFDEICAAIPFHLGSRVGYGSIHDFSNTASIDYPWPLPEKNPYICHQPSDTEPDEEYTKYRNIIPLNPDERKRQNIAMGGYNILGPMAFLLGLAGEPLDMTGVRGDDVLRLGSLLRQGQMPWLIGQWQRVLKLHRIGRGHGAGAGGGKQGVAANSTARPTNMVVTRGLEGELEREVAAVKKAMELSFGV</sequence>
<organism evidence="1 2">
    <name type="scientific">Exophiala bonariae</name>
    <dbReference type="NCBI Taxonomy" id="1690606"/>
    <lineage>
        <taxon>Eukaryota</taxon>
        <taxon>Fungi</taxon>
        <taxon>Dikarya</taxon>
        <taxon>Ascomycota</taxon>
        <taxon>Pezizomycotina</taxon>
        <taxon>Eurotiomycetes</taxon>
        <taxon>Chaetothyriomycetidae</taxon>
        <taxon>Chaetothyriales</taxon>
        <taxon>Herpotrichiellaceae</taxon>
        <taxon>Exophiala</taxon>
    </lineage>
</organism>
<protein>
    <recommendedName>
        <fullName evidence="3">DNA-directed DNA polymerase</fullName>
    </recommendedName>
</protein>
<dbReference type="EMBL" id="JAVRRD010000018">
    <property type="protein sequence ID" value="KAK5049932.1"/>
    <property type="molecule type" value="Genomic_DNA"/>
</dbReference>
<reference evidence="1 2" key="1">
    <citation type="submission" date="2023-08" db="EMBL/GenBank/DDBJ databases">
        <title>Black Yeasts Isolated from many extreme environments.</title>
        <authorList>
            <person name="Coleine C."/>
            <person name="Stajich J.E."/>
            <person name="Selbmann L."/>
        </authorList>
    </citation>
    <scope>NUCLEOTIDE SEQUENCE [LARGE SCALE GENOMIC DNA]</scope>
    <source>
        <strain evidence="1 2">CCFEE 5792</strain>
    </source>
</reference>
<name>A0AAV9N580_9EURO</name>
<dbReference type="Proteomes" id="UP001358417">
    <property type="component" value="Unassembled WGS sequence"/>
</dbReference>
<proteinExistence type="predicted"/>
<comment type="caution">
    <text evidence="1">The sequence shown here is derived from an EMBL/GenBank/DDBJ whole genome shotgun (WGS) entry which is preliminary data.</text>
</comment>